<dbReference type="HOGENOM" id="CLU_129833_1_1_10"/>
<evidence type="ECO:0000313" key="1">
    <source>
        <dbReference type="EMBL" id="ADQ17201.1"/>
    </source>
</evidence>
<sequence>MKKILLLIFISITAFGQDIAQLRKEFIAANQSSKASVAFLESTAKLSDKALHQAYKGAAMVIHAKFAKGVEEKKKWAKQGISLLEEAVKKDAKNIEIRTIRLSIQEQSPKVLKYKEKVEEDREFVSIEVAHLPNGPLKTFVEGYLNQK</sequence>
<dbReference type="EMBL" id="CP002305">
    <property type="protein sequence ID" value="ADQ17201.1"/>
    <property type="molecule type" value="Genomic_DNA"/>
</dbReference>
<gene>
    <name evidence="1" type="ordered locus">Lbys_1488</name>
</gene>
<dbReference type="AlphaFoldDB" id="E4RWZ5"/>
<dbReference type="KEGG" id="lby:Lbys_1488"/>
<name>E4RWZ5_LEAB4</name>
<reference evidence="1 2" key="2">
    <citation type="journal article" date="2011" name="Stand. Genomic Sci.">
        <title>Complete genome sequence of Leadbetterella byssophila type strain (4M15).</title>
        <authorList>
            <person name="Abt B."/>
            <person name="Teshima H."/>
            <person name="Lucas S."/>
            <person name="Lapidus A."/>
            <person name="Del Rio T.G."/>
            <person name="Nolan M."/>
            <person name="Tice H."/>
            <person name="Cheng J.F."/>
            <person name="Pitluck S."/>
            <person name="Liolios K."/>
            <person name="Pagani I."/>
            <person name="Ivanova N."/>
            <person name="Mavromatis K."/>
            <person name="Pati A."/>
            <person name="Tapia R."/>
            <person name="Han C."/>
            <person name="Goodwin L."/>
            <person name="Chen A."/>
            <person name="Palaniappan K."/>
            <person name="Land M."/>
            <person name="Hauser L."/>
            <person name="Chang Y.J."/>
            <person name="Jeffries C.D."/>
            <person name="Rohde M."/>
            <person name="Goker M."/>
            <person name="Tindall B.J."/>
            <person name="Detter J.C."/>
            <person name="Woyke T."/>
            <person name="Bristow J."/>
            <person name="Eisen J.A."/>
            <person name="Markowitz V."/>
            <person name="Hugenholtz P."/>
            <person name="Klenk H.P."/>
            <person name="Kyrpides N.C."/>
        </authorList>
    </citation>
    <scope>NUCLEOTIDE SEQUENCE [LARGE SCALE GENOMIC DNA]</scope>
    <source>
        <strain evidence="2">DSM 17132 / JCM 16389 / KACC 11308 / NBRC 106382 / 4M15</strain>
    </source>
</reference>
<reference key="1">
    <citation type="submission" date="2010-11" db="EMBL/GenBank/DDBJ databases">
        <title>The complete genome of Leadbetterella byssophila DSM 17132.</title>
        <authorList>
            <consortium name="US DOE Joint Genome Institute (JGI-PGF)"/>
            <person name="Lucas S."/>
            <person name="Copeland A."/>
            <person name="Lapidus A."/>
            <person name="Glavina del Rio T."/>
            <person name="Dalin E."/>
            <person name="Tice H."/>
            <person name="Bruce D."/>
            <person name="Goodwin L."/>
            <person name="Pitluck S."/>
            <person name="Kyrpides N."/>
            <person name="Mavromatis K."/>
            <person name="Ivanova N."/>
            <person name="Teshima H."/>
            <person name="Brettin T."/>
            <person name="Detter J.C."/>
            <person name="Han C."/>
            <person name="Tapia R."/>
            <person name="Land M."/>
            <person name="Hauser L."/>
            <person name="Markowitz V."/>
            <person name="Cheng J.-F."/>
            <person name="Hugenholtz P."/>
            <person name="Woyke T."/>
            <person name="Wu D."/>
            <person name="Tindall B."/>
            <person name="Pomrenke H.G."/>
            <person name="Brambilla E."/>
            <person name="Klenk H.-P."/>
            <person name="Eisen J.A."/>
        </authorList>
    </citation>
    <scope>NUCLEOTIDE SEQUENCE [LARGE SCALE GENOMIC DNA]</scope>
    <source>
        <strain>DSM 17132</strain>
    </source>
</reference>
<dbReference type="RefSeq" id="WP_013408250.1">
    <property type="nucleotide sequence ID" value="NC_014655.1"/>
</dbReference>
<proteinExistence type="predicted"/>
<dbReference type="STRING" id="649349.Lbys_1488"/>
<dbReference type="eggNOG" id="ENOG5032YX8">
    <property type="taxonomic scope" value="Bacteria"/>
</dbReference>
<dbReference type="Proteomes" id="UP000007435">
    <property type="component" value="Chromosome"/>
</dbReference>
<accession>E4RWZ5</accession>
<organism evidence="1 2">
    <name type="scientific">Leadbetterella byssophila (strain DSM 17132 / JCM 16389 / KACC 11308 / NBRC 106382 / 4M15)</name>
    <dbReference type="NCBI Taxonomy" id="649349"/>
    <lineage>
        <taxon>Bacteria</taxon>
        <taxon>Pseudomonadati</taxon>
        <taxon>Bacteroidota</taxon>
        <taxon>Cytophagia</taxon>
        <taxon>Cytophagales</taxon>
        <taxon>Leadbetterellaceae</taxon>
        <taxon>Leadbetterella</taxon>
    </lineage>
</organism>
<dbReference type="OrthoDB" id="663842at2"/>
<protein>
    <submittedName>
        <fullName evidence="1">Uncharacterized protein</fullName>
    </submittedName>
</protein>
<evidence type="ECO:0000313" key="2">
    <source>
        <dbReference type="Proteomes" id="UP000007435"/>
    </source>
</evidence>
<keyword evidence="2" id="KW-1185">Reference proteome</keyword>